<name>A0A226E3C2_FOLCA</name>
<feature type="compositionally biased region" description="Polar residues" evidence="1">
    <location>
        <begin position="89"/>
        <end position="99"/>
    </location>
</feature>
<accession>A0A226E3C2</accession>
<evidence type="ECO:0000313" key="2">
    <source>
        <dbReference type="EMBL" id="OXA51768.1"/>
    </source>
</evidence>
<evidence type="ECO:0000313" key="3">
    <source>
        <dbReference type="Proteomes" id="UP000198287"/>
    </source>
</evidence>
<dbReference type="Proteomes" id="UP000198287">
    <property type="component" value="Unassembled WGS sequence"/>
</dbReference>
<proteinExistence type="predicted"/>
<protein>
    <submittedName>
        <fullName evidence="2">Uncharacterized protein</fullName>
    </submittedName>
</protein>
<organism evidence="2 3">
    <name type="scientific">Folsomia candida</name>
    <name type="common">Springtail</name>
    <dbReference type="NCBI Taxonomy" id="158441"/>
    <lineage>
        <taxon>Eukaryota</taxon>
        <taxon>Metazoa</taxon>
        <taxon>Ecdysozoa</taxon>
        <taxon>Arthropoda</taxon>
        <taxon>Hexapoda</taxon>
        <taxon>Collembola</taxon>
        <taxon>Entomobryomorpha</taxon>
        <taxon>Isotomoidea</taxon>
        <taxon>Isotomidae</taxon>
        <taxon>Proisotominae</taxon>
        <taxon>Folsomia</taxon>
    </lineage>
</organism>
<feature type="compositionally biased region" description="Polar residues" evidence="1">
    <location>
        <begin position="43"/>
        <end position="59"/>
    </location>
</feature>
<keyword evidence="3" id="KW-1185">Reference proteome</keyword>
<reference evidence="2 3" key="1">
    <citation type="submission" date="2015-12" db="EMBL/GenBank/DDBJ databases">
        <title>The genome of Folsomia candida.</title>
        <authorList>
            <person name="Faddeeva A."/>
            <person name="Derks M.F."/>
            <person name="Anvar Y."/>
            <person name="Smit S."/>
            <person name="Van Straalen N."/>
            <person name="Roelofs D."/>
        </authorList>
    </citation>
    <scope>NUCLEOTIDE SEQUENCE [LARGE SCALE GENOMIC DNA]</scope>
    <source>
        <strain evidence="2 3">VU population</strain>
        <tissue evidence="2">Whole body</tissue>
    </source>
</reference>
<feature type="region of interest" description="Disordered" evidence="1">
    <location>
        <begin position="43"/>
        <end position="99"/>
    </location>
</feature>
<sequence length="453" mass="50646">MESAIQSTLNESKKIEDQISSILTALEMDELIQEANLLSLPTPTENEQLANSVRKSTMTGRKGKVGAMTASQQKRKSMEMDSSKMPMPVQSSMSKDGQRRPFSNYQVIESSIFLVPVMDEWVFGMTMVNASEIAQNVPELVLNLAPQEKDAVDKPCKVFHYTVQIHPLDVKFGTMESRNVGDGIPFHDTFVSNLTSDQTIQIQPGCQVLATATFQLKVLGSTNSLDLIVSVMLNGTHIRSKKVPILADSLGELKYHETTFLLHQSSILMALGKYKESFEMNRLLSQGDKSPHKAVEKFLGTLGFEKICDDSVGIDTVVDTFSLVSNHLSPLWGSTVKLKKCFRNINTIQCVFAARSTLQFHIFTQLFQTWLEREGRQERNQGLTGLCVRAIASPSDDKNVLKTIHNEVDIITDLVDLKHKSLVQPEKDSSWINEFIVCLRSTDDVFMNHLSAL</sequence>
<dbReference type="AlphaFoldDB" id="A0A226E3C2"/>
<dbReference type="OMA" id="NIDSCWI"/>
<evidence type="ECO:0000256" key="1">
    <source>
        <dbReference type="SAM" id="MobiDB-lite"/>
    </source>
</evidence>
<gene>
    <name evidence="2" type="ORF">Fcan01_13685</name>
</gene>
<comment type="caution">
    <text evidence="2">The sequence shown here is derived from an EMBL/GenBank/DDBJ whole genome shotgun (WGS) entry which is preliminary data.</text>
</comment>
<dbReference type="EMBL" id="LNIX01000007">
    <property type="protein sequence ID" value="OXA51768.1"/>
    <property type="molecule type" value="Genomic_DNA"/>
</dbReference>